<dbReference type="GO" id="GO:0005634">
    <property type="term" value="C:nucleus"/>
    <property type="evidence" value="ECO:0007669"/>
    <property type="project" value="UniProtKB-SubCell"/>
</dbReference>
<dbReference type="InterPro" id="IPR027806">
    <property type="entry name" value="HARBI1_dom"/>
</dbReference>
<keyword evidence="5" id="KW-0479">Metal-binding</keyword>
<feature type="domain" description="DDE Tnp4" evidence="8">
    <location>
        <begin position="75"/>
        <end position="132"/>
    </location>
</feature>
<evidence type="ECO:0000256" key="2">
    <source>
        <dbReference type="ARBA" id="ARBA00004123"/>
    </source>
</evidence>
<dbReference type="InParanoid" id="A0A673VQL5"/>
<evidence type="ECO:0000313" key="9">
    <source>
        <dbReference type="Ensembl" id="ENSSTUP00000001985.1"/>
    </source>
</evidence>
<protein>
    <recommendedName>
        <fullName evidence="8">DDE Tnp4 domain-containing protein</fullName>
    </recommendedName>
</protein>
<evidence type="ECO:0000256" key="6">
    <source>
        <dbReference type="ARBA" id="ARBA00022801"/>
    </source>
</evidence>
<organism evidence="9 10">
    <name type="scientific">Salmo trutta</name>
    <name type="common">Brown trout</name>
    <dbReference type="NCBI Taxonomy" id="8032"/>
    <lineage>
        <taxon>Eukaryota</taxon>
        <taxon>Metazoa</taxon>
        <taxon>Chordata</taxon>
        <taxon>Craniata</taxon>
        <taxon>Vertebrata</taxon>
        <taxon>Euteleostomi</taxon>
        <taxon>Actinopterygii</taxon>
        <taxon>Neopterygii</taxon>
        <taxon>Teleostei</taxon>
        <taxon>Protacanthopterygii</taxon>
        <taxon>Salmoniformes</taxon>
        <taxon>Salmonidae</taxon>
        <taxon>Salmoninae</taxon>
        <taxon>Salmo</taxon>
    </lineage>
</organism>
<comment type="similarity">
    <text evidence="3">Belongs to the HARBI1 family.</text>
</comment>
<keyword evidence="10" id="KW-1185">Reference proteome</keyword>
<evidence type="ECO:0000256" key="7">
    <source>
        <dbReference type="ARBA" id="ARBA00023242"/>
    </source>
</evidence>
<dbReference type="InterPro" id="IPR045249">
    <property type="entry name" value="HARBI1-like"/>
</dbReference>
<proteinExistence type="inferred from homology"/>
<dbReference type="GO" id="GO:0016787">
    <property type="term" value="F:hydrolase activity"/>
    <property type="evidence" value="ECO:0007669"/>
    <property type="project" value="UniProtKB-KW"/>
</dbReference>
<keyword evidence="4" id="KW-0540">Nuclease</keyword>
<reference evidence="9" key="1">
    <citation type="submission" date="2021-04" db="EMBL/GenBank/DDBJ databases">
        <authorList>
            <consortium name="Wellcome Sanger Institute Data Sharing"/>
        </authorList>
    </citation>
    <scope>NUCLEOTIDE SEQUENCE [LARGE SCALE GENOMIC DNA]</scope>
</reference>
<dbReference type="GeneTree" id="ENSGT00940000164115"/>
<dbReference type="GO" id="GO:0004518">
    <property type="term" value="F:nuclease activity"/>
    <property type="evidence" value="ECO:0007669"/>
    <property type="project" value="UniProtKB-KW"/>
</dbReference>
<keyword evidence="6" id="KW-0378">Hydrolase</keyword>
<dbReference type="Proteomes" id="UP000472277">
    <property type="component" value="Chromosome 1"/>
</dbReference>
<dbReference type="Pfam" id="PF13359">
    <property type="entry name" value="DDE_Tnp_4"/>
    <property type="match status" value="1"/>
</dbReference>
<evidence type="ECO:0000256" key="5">
    <source>
        <dbReference type="ARBA" id="ARBA00022723"/>
    </source>
</evidence>
<dbReference type="GO" id="GO:0046872">
    <property type="term" value="F:metal ion binding"/>
    <property type="evidence" value="ECO:0007669"/>
    <property type="project" value="UniProtKB-KW"/>
</dbReference>
<dbReference type="PANTHER" id="PTHR22930:SF258">
    <property type="entry name" value="PROTEIN ALP1-LIKE ISOFORM X1"/>
    <property type="match status" value="1"/>
</dbReference>
<reference evidence="9" key="2">
    <citation type="submission" date="2025-08" db="UniProtKB">
        <authorList>
            <consortium name="Ensembl"/>
        </authorList>
    </citation>
    <scope>IDENTIFICATION</scope>
</reference>
<comment type="subcellular location">
    <subcellularLocation>
        <location evidence="2">Nucleus</location>
    </subcellularLocation>
</comment>
<accession>A0A673VQL5</accession>
<comment type="cofactor">
    <cofactor evidence="1">
        <name>a divalent metal cation</name>
        <dbReference type="ChEBI" id="CHEBI:60240"/>
    </cofactor>
</comment>
<evidence type="ECO:0000256" key="3">
    <source>
        <dbReference type="ARBA" id="ARBA00006958"/>
    </source>
</evidence>
<evidence type="ECO:0000256" key="4">
    <source>
        <dbReference type="ARBA" id="ARBA00022722"/>
    </source>
</evidence>
<dbReference type="PANTHER" id="PTHR22930">
    <property type="match status" value="1"/>
</dbReference>
<sequence>MDLGSFEALVKMVTPQIEKKDTVMRETLIYLSFMLRISWQALSEIVMETCQALYKVLKGGYLSVPRTKAEWQGSLDGKHVNIQPPEHSGSQYHNYKGNHSIVLMALVDADLKCTYVDVDIIGRVSDERVLEQVFPRPGTTGRNILKAYPRVHAHYTLYIMMYTHDYFYFRLSRARSVENAFGVFANRWCVSRLVYTPPEMVDCEDVETGVIIPGQWCKNLKPQTASNAGVEARWLGKTP</sequence>
<evidence type="ECO:0000313" key="10">
    <source>
        <dbReference type="Proteomes" id="UP000472277"/>
    </source>
</evidence>
<evidence type="ECO:0000259" key="8">
    <source>
        <dbReference type="Pfam" id="PF13359"/>
    </source>
</evidence>
<evidence type="ECO:0000256" key="1">
    <source>
        <dbReference type="ARBA" id="ARBA00001968"/>
    </source>
</evidence>
<dbReference type="Ensembl" id="ENSSTUT00000002129.1">
    <property type="protein sequence ID" value="ENSSTUP00000001985.1"/>
    <property type="gene ID" value="ENSSTUG00000001021.1"/>
</dbReference>
<name>A0A673VQL5_SALTR</name>
<keyword evidence="7" id="KW-0539">Nucleus</keyword>
<dbReference type="AlphaFoldDB" id="A0A673VQL5"/>
<reference evidence="9" key="3">
    <citation type="submission" date="2025-09" db="UniProtKB">
        <authorList>
            <consortium name="Ensembl"/>
        </authorList>
    </citation>
    <scope>IDENTIFICATION</scope>
</reference>